<dbReference type="PROSITE" id="PS00606">
    <property type="entry name" value="KS3_1"/>
    <property type="match status" value="1"/>
</dbReference>
<evidence type="ECO:0000259" key="4">
    <source>
        <dbReference type="PROSITE" id="PS52004"/>
    </source>
</evidence>
<organism evidence="5 6">
    <name type="scientific">Pelatocladus maniniholoensis HA4357-MV3</name>
    <dbReference type="NCBI Taxonomy" id="1117104"/>
    <lineage>
        <taxon>Bacteria</taxon>
        <taxon>Bacillati</taxon>
        <taxon>Cyanobacteriota</taxon>
        <taxon>Cyanophyceae</taxon>
        <taxon>Nostocales</taxon>
        <taxon>Nostocaceae</taxon>
        <taxon>Pelatocladus</taxon>
    </lineage>
</organism>
<evidence type="ECO:0000256" key="2">
    <source>
        <dbReference type="ARBA" id="ARBA00022553"/>
    </source>
</evidence>
<evidence type="ECO:0000256" key="1">
    <source>
        <dbReference type="ARBA" id="ARBA00022450"/>
    </source>
</evidence>
<dbReference type="InterPro" id="IPR018201">
    <property type="entry name" value="Ketoacyl_synth_AS"/>
</dbReference>
<evidence type="ECO:0000313" key="6">
    <source>
        <dbReference type="Proteomes" id="UP000813215"/>
    </source>
</evidence>
<dbReference type="InterPro" id="IPR014043">
    <property type="entry name" value="Acyl_transferase_dom"/>
</dbReference>
<dbReference type="GO" id="GO:0005737">
    <property type="term" value="C:cytoplasm"/>
    <property type="evidence" value="ECO:0007669"/>
    <property type="project" value="TreeGrafter"/>
</dbReference>
<dbReference type="GO" id="GO:0004312">
    <property type="term" value="F:fatty acid synthase activity"/>
    <property type="evidence" value="ECO:0007669"/>
    <property type="project" value="TreeGrafter"/>
</dbReference>
<dbReference type="InterPro" id="IPR016039">
    <property type="entry name" value="Thiolase-like"/>
</dbReference>
<reference evidence="5" key="1">
    <citation type="submission" date="2021-05" db="EMBL/GenBank/DDBJ databases">
        <authorList>
            <person name="Pietrasiak N."/>
            <person name="Ward R."/>
            <person name="Stajich J.E."/>
            <person name="Kurbessoian T."/>
        </authorList>
    </citation>
    <scope>NUCLEOTIDE SEQUENCE</scope>
    <source>
        <strain evidence="5">HA4357-MV3</strain>
    </source>
</reference>
<keyword evidence="1" id="KW-0596">Phosphopantetheine</keyword>
<dbReference type="PROSITE" id="PS52004">
    <property type="entry name" value="KS3_2"/>
    <property type="match status" value="1"/>
</dbReference>
<dbReference type="EMBL" id="JAHHHW010000141">
    <property type="protein sequence ID" value="MBW4434723.1"/>
    <property type="molecule type" value="Genomic_DNA"/>
</dbReference>
<dbReference type="Pfam" id="PF00698">
    <property type="entry name" value="Acyl_transf_1"/>
    <property type="match status" value="1"/>
</dbReference>
<dbReference type="CDD" id="cd00833">
    <property type="entry name" value="PKS"/>
    <property type="match status" value="1"/>
</dbReference>
<dbReference type="FunFam" id="3.40.47.10:FF:000019">
    <property type="entry name" value="Polyketide synthase type I"/>
    <property type="match status" value="1"/>
</dbReference>
<dbReference type="InterPro" id="IPR014030">
    <property type="entry name" value="Ketoacyl_synth_N"/>
</dbReference>
<dbReference type="Gene3D" id="3.40.47.10">
    <property type="match status" value="1"/>
</dbReference>
<dbReference type="InterPro" id="IPR016035">
    <property type="entry name" value="Acyl_Trfase/lysoPLipase"/>
</dbReference>
<proteinExistence type="predicted"/>
<dbReference type="AlphaFoldDB" id="A0A9E3HC80"/>
<dbReference type="SUPFAM" id="SSF52151">
    <property type="entry name" value="FabD/lysophospholipase-like"/>
    <property type="match status" value="1"/>
</dbReference>
<keyword evidence="3" id="KW-0808">Transferase</keyword>
<dbReference type="Pfam" id="PF22621">
    <property type="entry name" value="CurL-like_PKS_C"/>
    <property type="match status" value="1"/>
</dbReference>
<dbReference type="InterPro" id="IPR020841">
    <property type="entry name" value="PKS_Beta-ketoAc_synthase_dom"/>
</dbReference>
<dbReference type="InterPro" id="IPR014031">
    <property type="entry name" value="Ketoacyl_synth_C"/>
</dbReference>
<dbReference type="Gene3D" id="3.40.366.10">
    <property type="entry name" value="Malonyl-Coenzyme A Acyl Carrier Protein, domain 2"/>
    <property type="match status" value="1"/>
</dbReference>
<dbReference type="GO" id="GO:0005886">
    <property type="term" value="C:plasma membrane"/>
    <property type="evidence" value="ECO:0007669"/>
    <property type="project" value="TreeGrafter"/>
</dbReference>
<keyword evidence="2" id="KW-0597">Phosphoprotein</keyword>
<reference evidence="5" key="2">
    <citation type="journal article" date="2022" name="Microbiol. Resour. Announc.">
        <title>Metagenome Sequencing to Explore Phylogenomics of Terrestrial Cyanobacteria.</title>
        <authorList>
            <person name="Ward R.D."/>
            <person name="Stajich J.E."/>
            <person name="Johansen J.R."/>
            <person name="Huntemann M."/>
            <person name="Clum A."/>
            <person name="Foster B."/>
            <person name="Foster B."/>
            <person name="Roux S."/>
            <person name="Palaniappan K."/>
            <person name="Varghese N."/>
            <person name="Mukherjee S."/>
            <person name="Reddy T.B.K."/>
            <person name="Daum C."/>
            <person name="Copeland A."/>
            <person name="Chen I.A."/>
            <person name="Ivanova N.N."/>
            <person name="Kyrpides N.C."/>
            <person name="Shapiro N."/>
            <person name="Eloe-Fadrosh E.A."/>
            <person name="Pietrasiak N."/>
        </authorList>
    </citation>
    <scope>NUCLEOTIDE SEQUENCE</scope>
    <source>
        <strain evidence="5">HA4357-MV3</strain>
    </source>
</reference>
<sequence>MEYVAVIGLGCRFPSANNPELFWQLLHNGVDAITEVPKDRWDIEAFYDAKPVTPGKMNTRWGGFLQQVDRFDPSFFGISPREAEQIDPQQRLLLEVAWEALENAAIVPEKLAHTQTGVFVGISNGDYHRLLYRDYYGIDAYSGTGTAASMAANRLSYTLALRGPSIVVDTACSSSLVAVHFARQSLQNGESNLCIVAGVNLMLTPEPTITFSQARMMAADGRCKTFDASADGYVRGEGCGVVILKRLCDAYKDGDNILAIIRGSAVNQNGLSNGLTAPNGSAQQAVICQALKNACLRPDEISYVEAHGTGTSLGDLIEIKSLKTVLMQGRSQKQPCWIGSVKTNIGHLEAAAGIASMIKVILSLQHREIPPHLHLKQLNPYISLEGTPFFIPTESQPWSAATKSCFAGVSSFSFGGSNCHVILEEAAAVPITTDSEIERPLHILTISARSEKALLELAQNYANFLTFHPSISLASVCFTANTGRSHFGHRLAIVAESTSELCKHLQAFISAKETSRIVKRQLSSRKRPKIAYLFTGQGSQYVGMGRQLYDTQPTFRQSLEYCSEILLPYLDKPLIEVLYPQPGLNSALDETACAQPALFALEYALFQLWKSWGIEPSAVMGYDVGEYVAACVAGVFSLEDGLKLIVERGRLMQALNLECEMITIMSNEAKGRAVIQSYTQQATISTINGLQGIGISGEPHLLNNVAVVPELEGANTIELPISQTFHSPLIEPRLAAFAQVISSVTYSPPQIKLIANVTGQLATDEIATPEYWYRYMHQHMQFAAGVQTLYQQGHELFLEISPKPTMLAMGRQCLPESVGAWLPSLHPELEDWQTMLESLAQLYVRGVSVDWSGFDRDYPRRPLQLPTYPFQRQHYWLQRNATENKRLHTSQSQSTKTYPDI</sequence>
<accession>A0A9E3HC80</accession>
<comment type="caution">
    <text evidence="5">The sequence shown here is derived from an EMBL/GenBank/DDBJ whole genome shotgun (WGS) entry which is preliminary data.</text>
</comment>
<feature type="domain" description="Ketosynthase family 3 (KS3)" evidence="4">
    <location>
        <begin position="1"/>
        <end position="425"/>
    </location>
</feature>
<dbReference type="SMART" id="SM00825">
    <property type="entry name" value="PKS_KS"/>
    <property type="match status" value="1"/>
</dbReference>
<dbReference type="InterPro" id="IPR050091">
    <property type="entry name" value="PKS_NRPS_Biosynth_Enz"/>
</dbReference>
<dbReference type="Pfam" id="PF00109">
    <property type="entry name" value="ketoacyl-synt"/>
    <property type="match status" value="1"/>
</dbReference>
<evidence type="ECO:0000313" key="5">
    <source>
        <dbReference type="EMBL" id="MBW4434723.1"/>
    </source>
</evidence>
<dbReference type="Proteomes" id="UP000813215">
    <property type="component" value="Unassembled WGS sequence"/>
</dbReference>
<dbReference type="Gene3D" id="3.30.70.3290">
    <property type="match status" value="1"/>
</dbReference>
<dbReference type="PANTHER" id="PTHR43775:SF37">
    <property type="entry name" value="SI:DKEY-61P9.11"/>
    <property type="match status" value="1"/>
</dbReference>
<dbReference type="SUPFAM" id="SSF53901">
    <property type="entry name" value="Thiolase-like"/>
    <property type="match status" value="1"/>
</dbReference>
<evidence type="ECO:0000256" key="3">
    <source>
        <dbReference type="ARBA" id="ARBA00022679"/>
    </source>
</evidence>
<name>A0A9E3HC80_9NOST</name>
<dbReference type="GO" id="GO:0006633">
    <property type="term" value="P:fatty acid biosynthetic process"/>
    <property type="evidence" value="ECO:0007669"/>
    <property type="project" value="InterPro"/>
</dbReference>
<dbReference type="GO" id="GO:0004315">
    <property type="term" value="F:3-oxoacyl-[acyl-carrier-protein] synthase activity"/>
    <property type="evidence" value="ECO:0007669"/>
    <property type="project" value="InterPro"/>
</dbReference>
<protein>
    <submittedName>
        <fullName evidence="5">Type I polyketide synthase</fullName>
    </submittedName>
</protein>
<dbReference type="InterPro" id="IPR001227">
    <property type="entry name" value="Ac_transferase_dom_sf"/>
</dbReference>
<dbReference type="SMART" id="SM00827">
    <property type="entry name" value="PKS_AT"/>
    <property type="match status" value="1"/>
</dbReference>
<dbReference type="GO" id="GO:0071770">
    <property type="term" value="P:DIM/DIP cell wall layer assembly"/>
    <property type="evidence" value="ECO:0007669"/>
    <property type="project" value="TreeGrafter"/>
</dbReference>
<dbReference type="PANTHER" id="PTHR43775">
    <property type="entry name" value="FATTY ACID SYNTHASE"/>
    <property type="match status" value="1"/>
</dbReference>
<gene>
    <name evidence="5" type="ORF">KME28_24175</name>
</gene>
<dbReference type="Pfam" id="PF02801">
    <property type="entry name" value="Ketoacyl-synt_C"/>
    <property type="match status" value="1"/>
</dbReference>